<dbReference type="AlphaFoldDB" id="A0A921ZEW7"/>
<proteinExistence type="predicted"/>
<name>A0A921ZEW7_MANSE</name>
<feature type="compositionally biased region" description="Basic and acidic residues" evidence="1">
    <location>
        <begin position="83"/>
        <end position="98"/>
    </location>
</feature>
<protein>
    <submittedName>
        <fullName evidence="2">Uncharacterized protein</fullName>
    </submittedName>
</protein>
<sequence length="121" mass="13948">MVKFGKSKLKALNKLDKKQKTSSANVSNKILKKKQNAEKKVTFQKEVLLKEAALSGNSLIKNVTVKEILLKDTNKKQRNNKPRPQELTKKPKIKPVEKQKKRQKTQINDTKLLLNLMNKRS</sequence>
<keyword evidence="3" id="KW-1185">Reference proteome</keyword>
<evidence type="ECO:0000313" key="3">
    <source>
        <dbReference type="Proteomes" id="UP000791440"/>
    </source>
</evidence>
<dbReference type="EMBL" id="JH668497">
    <property type="protein sequence ID" value="KAG6455739.1"/>
    <property type="molecule type" value="Genomic_DNA"/>
</dbReference>
<dbReference type="Proteomes" id="UP000791440">
    <property type="component" value="Unassembled WGS sequence"/>
</dbReference>
<reference evidence="2" key="2">
    <citation type="submission" date="2020-12" db="EMBL/GenBank/DDBJ databases">
        <authorList>
            <person name="Kanost M."/>
        </authorList>
    </citation>
    <scope>NUCLEOTIDE SEQUENCE</scope>
</reference>
<organism evidence="2 3">
    <name type="scientific">Manduca sexta</name>
    <name type="common">Tobacco hawkmoth</name>
    <name type="synonym">Tobacco hornworm</name>
    <dbReference type="NCBI Taxonomy" id="7130"/>
    <lineage>
        <taxon>Eukaryota</taxon>
        <taxon>Metazoa</taxon>
        <taxon>Ecdysozoa</taxon>
        <taxon>Arthropoda</taxon>
        <taxon>Hexapoda</taxon>
        <taxon>Insecta</taxon>
        <taxon>Pterygota</taxon>
        <taxon>Neoptera</taxon>
        <taxon>Endopterygota</taxon>
        <taxon>Lepidoptera</taxon>
        <taxon>Glossata</taxon>
        <taxon>Ditrysia</taxon>
        <taxon>Bombycoidea</taxon>
        <taxon>Sphingidae</taxon>
        <taxon>Sphinginae</taxon>
        <taxon>Sphingini</taxon>
        <taxon>Manduca</taxon>
    </lineage>
</organism>
<evidence type="ECO:0000313" key="2">
    <source>
        <dbReference type="EMBL" id="KAG6455739.1"/>
    </source>
</evidence>
<gene>
    <name evidence="2" type="ORF">O3G_MSEX009379</name>
</gene>
<accession>A0A921ZEW7</accession>
<evidence type="ECO:0000256" key="1">
    <source>
        <dbReference type="SAM" id="MobiDB-lite"/>
    </source>
</evidence>
<comment type="caution">
    <text evidence="2">The sequence shown here is derived from an EMBL/GenBank/DDBJ whole genome shotgun (WGS) entry which is preliminary data.</text>
</comment>
<feature type="region of interest" description="Disordered" evidence="1">
    <location>
        <begin position="72"/>
        <end position="121"/>
    </location>
</feature>
<reference evidence="2" key="1">
    <citation type="journal article" date="2016" name="Insect Biochem. Mol. Biol.">
        <title>Multifaceted biological insights from a draft genome sequence of the tobacco hornworm moth, Manduca sexta.</title>
        <authorList>
            <person name="Kanost M.R."/>
            <person name="Arrese E.L."/>
            <person name="Cao X."/>
            <person name="Chen Y.R."/>
            <person name="Chellapilla S."/>
            <person name="Goldsmith M.R."/>
            <person name="Grosse-Wilde E."/>
            <person name="Heckel D.G."/>
            <person name="Herndon N."/>
            <person name="Jiang H."/>
            <person name="Papanicolaou A."/>
            <person name="Qu J."/>
            <person name="Soulages J.L."/>
            <person name="Vogel H."/>
            <person name="Walters J."/>
            <person name="Waterhouse R.M."/>
            <person name="Ahn S.J."/>
            <person name="Almeida F.C."/>
            <person name="An C."/>
            <person name="Aqrawi P."/>
            <person name="Bretschneider A."/>
            <person name="Bryant W.B."/>
            <person name="Bucks S."/>
            <person name="Chao H."/>
            <person name="Chevignon G."/>
            <person name="Christen J.M."/>
            <person name="Clarke D.F."/>
            <person name="Dittmer N.T."/>
            <person name="Ferguson L.C.F."/>
            <person name="Garavelou S."/>
            <person name="Gordon K.H.J."/>
            <person name="Gunaratna R.T."/>
            <person name="Han Y."/>
            <person name="Hauser F."/>
            <person name="He Y."/>
            <person name="Heidel-Fischer H."/>
            <person name="Hirsh A."/>
            <person name="Hu Y."/>
            <person name="Jiang H."/>
            <person name="Kalra D."/>
            <person name="Klinner C."/>
            <person name="Konig C."/>
            <person name="Kovar C."/>
            <person name="Kroll A.R."/>
            <person name="Kuwar S.S."/>
            <person name="Lee S.L."/>
            <person name="Lehman R."/>
            <person name="Li K."/>
            <person name="Li Z."/>
            <person name="Liang H."/>
            <person name="Lovelace S."/>
            <person name="Lu Z."/>
            <person name="Mansfield J.H."/>
            <person name="McCulloch K.J."/>
            <person name="Mathew T."/>
            <person name="Morton B."/>
            <person name="Muzny D.M."/>
            <person name="Neunemann D."/>
            <person name="Ongeri F."/>
            <person name="Pauchet Y."/>
            <person name="Pu L.L."/>
            <person name="Pyrousis I."/>
            <person name="Rao X.J."/>
            <person name="Redding A."/>
            <person name="Roesel C."/>
            <person name="Sanchez-Gracia A."/>
            <person name="Schaack S."/>
            <person name="Shukla A."/>
            <person name="Tetreau G."/>
            <person name="Wang Y."/>
            <person name="Xiong G.H."/>
            <person name="Traut W."/>
            <person name="Walsh T.K."/>
            <person name="Worley K.C."/>
            <person name="Wu D."/>
            <person name="Wu W."/>
            <person name="Wu Y.Q."/>
            <person name="Zhang X."/>
            <person name="Zou Z."/>
            <person name="Zucker H."/>
            <person name="Briscoe A.D."/>
            <person name="Burmester T."/>
            <person name="Clem R.J."/>
            <person name="Feyereisen R."/>
            <person name="Grimmelikhuijzen C.J.P."/>
            <person name="Hamodrakas S.J."/>
            <person name="Hansson B.S."/>
            <person name="Huguet E."/>
            <person name="Jermiin L.S."/>
            <person name="Lan Q."/>
            <person name="Lehman H.K."/>
            <person name="Lorenzen M."/>
            <person name="Merzendorfer H."/>
            <person name="Michalopoulos I."/>
            <person name="Morton D.B."/>
            <person name="Muthukrishnan S."/>
            <person name="Oakeshott J.G."/>
            <person name="Palmer W."/>
            <person name="Park Y."/>
            <person name="Passarelli A.L."/>
            <person name="Rozas J."/>
            <person name="Schwartz L.M."/>
            <person name="Smith W."/>
            <person name="Southgate A."/>
            <person name="Vilcinskas A."/>
            <person name="Vogt R."/>
            <person name="Wang P."/>
            <person name="Werren J."/>
            <person name="Yu X.Q."/>
            <person name="Zhou J.J."/>
            <person name="Brown S.J."/>
            <person name="Scherer S.E."/>
            <person name="Richards S."/>
            <person name="Blissard G.W."/>
        </authorList>
    </citation>
    <scope>NUCLEOTIDE SEQUENCE</scope>
</reference>